<dbReference type="Gene3D" id="3.40.190.290">
    <property type="match status" value="1"/>
</dbReference>
<evidence type="ECO:0000313" key="7">
    <source>
        <dbReference type="Proteomes" id="UP001057498"/>
    </source>
</evidence>
<keyword evidence="4" id="KW-0804">Transcription</keyword>
<dbReference type="InterPro" id="IPR036390">
    <property type="entry name" value="WH_DNA-bd_sf"/>
</dbReference>
<dbReference type="SUPFAM" id="SSF53850">
    <property type="entry name" value="Periplasmic binding protein-like II"/>
    <property type="match status" value="1"/>
</dbReference>
<dbReference type="InterPro" id="IPR005119">
    <property type="entry name" value="LysR_subst-bd"/>
</dbReference>
<dbReference type="InterPro" id="IPR036388">
    <property type="entry name" value="WH-like_DNA-bd_sf"/>
</dbReference>
<keyword evidence="7" id="KW-1185">Reference proteome</keyword>
<dbReference type="Proteomes" id="UP001057498">
    <property type="component" value="Chromosome"/>
</dbReference>
<comment type="similarity">
    <text evidence="1">Belongs to the LysR transcriptional regulatory family.</text>
</comment>
<dbReference type="InterPro" id="IPR000847">
    <property type="entry name" value="LysR_HTH_N"/>
</dbReference>
<dbReference type="Pfam" id="PF00126">
    <property type="entry name" value="HTH_1"/>
    <property type="match status" value="1"/>
</dbReference>
<dbReference type="PRINTS" id="PR00039">
    <property type="entry name" value="HTHLYSR"/>
</dbReference>
<dbReference type="RefSeq" id="WP_251972078.1">
    <property type="nucleotide sequence ID" value="NZ_AP025730.1"/>
</dbReference>
<evidence type="ECO:0000313" key="6">
    <source>
        <dbReference type="EMBL" id="BDI03827.1"/>
    </source>
</evidence>
<dbReference type="PANTHER" id="PTHR30346">
    <property type="entry name" value="TRANSCRIPTIONAL DUAL REGULATOR HCAR-RELATED"/>
    <property type="match status" value="1"/>
</dbReference>
<gene>
    <name evidence="6" type="ORF">CATMQ487_07970</name>
</gene>
<evidence type="ECO:0000256" key="4">
    <source>
        <dbReference type="ARBA" id="ARBA00023163"/>
    </source>
</evidence>
<name>A0ABN6PHS4_9BURK</name>
<dbReference type="Gene3D" id="1.10.10.10">
    <property type="entry name" value="Winged helix-like DNA-binding domain superfamily/Winged helix DNA-binding domain"/>
    <property type="match status" value="1"/>
</dbReference>
<feature type="domain" description="HTH lysR-type" evidence="5">
    <location>
        <begin position="1"/>
        <end position="58"/>
    </location>
</feature>
<dbReference type="Pfam" id="PF03466">
    <property type="entry name" value="LysR_substrate"/>
    <property type="match status" value="1"/>
</dbReference>
<keyword evidence="2" id="KW-0805">Transcription regulation</keyword>
<proteinExistence type="inferred from homology"/>
<keyword evidence="3" id="KW-0238">DNA-binding</keyword>
<evidence type="ECO:0000256" key="3">
    <source>
        <dbReference type="ARBA" id="ARBA00023125"/>
    </source>
</evidence>
<protein>
    <submittedName>
        <fullName evidence="6">LysR family transcriptional regulator</fullName>
    </submittedName>
</protein>
<evidence type="ECO:0000259" key="5">
    <source>
        <dbReference type="PROSITE" id="PS50931"/>
    </source>
</evidence>
<dbReference type="PANTHER" id="PTHR30346:SF28">
    <property type="entry name" value="HTH-TYPE TRANSCRIPTIONAL REGULATOR CYNR"/>
    <property type="match status" value="1"/>
</dbReference>
<reference evidence="6" key="1">
    <citation type="submission" date="2022-04" db="EMBL/GenBank/DDBJ databases">
        <title>Whole genome sequence of Sphaerotilus sp. FB-5.</title>
        <authorList>
            <person name="Takeda M."/>
            <person name="Narihara S."/>
            <person name="Akimoto M."/>
            <person name="Akimoto R."/>
            <person name="Nishiyashiki S."/>
            <person name="Murakami T."/>
        </authorList>
    </citation>
    <scope>NUCLEOTIDE SEQUENCE</scope>
    <source>
        <strain evidence="6">FB-5</strain>
    </source>
</reference>
<evidence type="ECO:0000256" key="1">
    <source>
        <dbReference type="ARBA" id="ARBA00009437"/>
    </source>
</evidence>
<dbReference type="SUPFAM" id="SSF46785">
    <property type="entry name" value="Winged helix' DNA-binding domain"/>
    <property type="match status" value="1"/>
</dbReference>
<organism evidence="6 7">
    <name type="scientific">Sphaerotilus microaerophilus</name>
    <dbReference type="NCBI Taxonomy" id="2914710"/>
    <lineage>
        <taxon>Bacteria</taxon>
        <taxon>Pseudomonadati</taxon>
        <taxon>Pseudomonadota</taxon>
        <taxon>Betaproteobacteria</taxon>
        <taxon>Burkholderiales</taxon>
        <taxon>Sphaerotilaceae</taxon>
        <taxon>Sphaerotilus</taxon>
    </lineage>
</organism>
<accession>A0ABN6PHS4</accession>
<dbReference type="PROSITE" id="PS50931">
    <property type="entry name" value="HTH_LYSR"/>
    <property type="match status" value="1"/>
</dbReference>
<evidence type="ECO:0000256" key="2">
    <source>
        <dbReference type="ARBA" id="ARBA00023015"/>
    </source>
</evidence>
<sequence>MNLKQLEYFVQVAELGSFSRAAQVLDIAQPALSRQVRALEIELHETLLLRNGRGVALTEPGRRLFEHGVAILQHVAQAREDMGASRDEPVGRITIGLPPSLGRQLTLPLIDRFRSSLPRARLAVVEGLTAHLAEWITSGRVDLALLHNPDPHPALAITPVLQEHLCLVSPRPAQPAGAPPAAAEPLPFRELAGYSLVVPERQHVIGALLETQATLAGLRLDIAWEVSSVPAIIDLVCAGYGHAVLTSSAVGASGRTPELLARPLVEPSLTSVICLARSANKRPTALLRQAMQILTELITALPQEPLPAGVAGYAKAR</sequence>
<dbReference type="EMBL" id="AP025730">
    <property type="protein sequence ID" value="BDI03827.1"/>
    <property type="molecule type" value="Genomic_DNA"/>
</dbReference>